<feature type="transmembrane region" description="Helical" evidence="2">
    <location>
        <begin position="208"/>
        <end position="229"/>
    </location>
</feature>
<evidence type="ECO:0000313" key="5">
    <source>
        <dbReference type="Proteomes" id="UP000823736"/>
    </source>
</evidence>
<name>A0A8T4H2M2_9EURY</name>
<dbReference type="RefSeq" id="WP_209492234.1">
    <property type="nucleotide sequence ID" value="NZ_JAGGLC010000005.1"/>
</dbReference>
<evidence type="ECO:0000313" key="4">
    <source>
        <dbReference type="EMBL" id="MBP1987875.1"/>
    </source>
</evidence>
<gene>
    <name evidence="4" type="ORF">J2753_002385</name>
</gene>
<dbReference type="EMBL" id="JAGGLC010000005">
    <property type="protein sequence ID" value="MBP1987875.1"/>
    <property type="molecule type" value="Genomic_DNA"/>
</dbReference>
<organism evidence="4 5">
    <name type="scientific">Halolamina salifodinae</name>
    <dbReference type="NCBI Taxonomy" id="1202767"/>
    <lineage>
        <taxon>Archaea</taxon>
        <taxon>Methanobacteriati</taxon>
        <taxon>Methanobacteriota</taxon>
        <taxon>Stenosarchaea group</taxon>
        <taxon>Halobacteria</taxon>
        <taxon>Halobacteriales</taxon>
        <taxon>Haloferacaceae</taxon>
    </lineage>
</organism>
<dbReference type="AlphaFoldDB" id="A0A8T4H2M2"/>
<keyword evidence="2" id="KW-0472">Membrane</keyword>
<protein>
    <submittedName>
        <fullName evidence="4">Phosphoglycerol transferase MdoB-like AlkP superfamily enzyme</fullName>
    </submittedName>
</protein>
<dbReference type="InterPro" id="IPR057169">
    <property type="entry name" value="DUF7847"/>
</dbReference>
<accession>A0A8T4H2M2</accession>
<sequence length="261" mass="26610">MSLNIGEALSTGAEKLTTTAGIQLGVAYVVLQLITALGTNSAISTIDTGTGAGGMGTPALSLPIGIAGGAALVALGIILNIALTIVAFRTLAHSSSELGSIPSGVADGLLKPGVFLVIASIVQGIAIFLGFIALIIPGFFIMISLIFTQVYIAVEDEGPFEALSSSWSLAKGDRFPLFGLGVILFVVSLLASIPAAIVSILSPLAGSVLNYVVTGFISIFSWGVLVAAYQQLKGEAATTTTTTEEEDGVEHLDDDSGFDYA</sequence>
<evidence type="ECO:0000256" key="2">
    <source>
        <dbReference type="SAM" id="Phobius"/>
    </source>
</evidence>
<comment type="caution">
    <text evidence="4">The sequence shown here is derived from an EMBL/GenBank/DDBJ whole genome shotgun (WGS) entry which is preliminary data.</text>
</comment>
<evidence type="ECO:0000256" key="1">
    <source>
        <dbReference type="SAM" id="MobiDB-lite"/>
    </source>
</evidence>
<dbReference type="GO" id="GO:0016740">
    <property type="term" value="F:transferase activity"/>
    <property type="evidence" value="ECO:0007669"/>
    <property type="project" value="UniProtKB-KW"/>
</dbReference>
<evidence type="ECO:0000259" key="3">
    <source>
        <dbReference type="Pfam" id="PF25231"/>
    </source>
</evidence>
<dbReference type="Pfam" id="PF25231">
    <property type="entry name" value="DUF7847"/>
    <property type="match status" value="1"/>
</dbReference>
<dbReference type="Proteomes" id="UP000823736">
    <property type="component" value="Unassembled WGS sequence"/>
</dbReference>
<feature type="transmembrane region" description="Helical" evidence="2">
    <location>
        <begin position="175"/>
        <end position="202"/>
    </location>
</feature>
<keyword evidence="4" id="KW-0808">Transferase</keyword>
<reference evidence="4" key="1">
    <citation type="submission" date="2021-03" db="EMBL/GenBank/DDBJ databases">
        <title>Genomic Encyclopedia of Type Strains, Phase IV (KMG-IV): sequencing the most valuable type-strain genomes for metagenomic binning, comparative biology and taxonomic classification.</title>
        <authorList>
            <person name="Goeker M."/>
        </authorList>
    </citation>
    <scope>NUCLEOTIDE SEQUENCE</scope>
    <source>
        <strain evidence="4">DSM 26232</strain>
    </source>
</reference>
<keyword evidence="5" id="KW-1185">Reference proteome</keyword>
<proteinExistence type="predicted"/>
<feature type="compositionally biased region" description="Acidic residues" evidence="1">
    <location>
        <begin position="243"/>
        <end position="261"/>
    </location>
</feature>
<keyword evidence="2" id="KW-0812">Transmembrane</keyword>
<feature type="domain" description="DUF7847" evidence="3">
    <location>
        <begin position="3"/>
        <end position="232"/>
    </location>
</feature>
<feature type="transmembrane region" description="Helical" evidence="2">
    <location>
        <begin position="64"/>
        <end position="88"/>
    </location>
</feature>
<feature type="region of interest" description="Disordered" evidence="1">
    <location>
        <begin position="237"/>
        <end position="261"/>
    </location>
</feature>
<feature type="transmembrane region" description="Helical" evidence="2">
    <location>
        <begin position="135"/>
        <end position="154"/>
    </location>
</feature>
<dbReference type="OrthoDB" id="205869at2157"/>
<keyword evidence="2" id="KW-1133">Transmembrane helix</keyword>